<proteinExistence type="predicted"/>
<dbReference type="GO" id="GO:0017057">
    <property type="term" value="F:6-phosphogluconolactonase activity"/>
    <property type="evidence" value="ECO:0007669"/>
    <property type="project" value="UniProtKB-EC"/>
</dbReference>
<dbReference type="InterPro" id="IPR011045">
    <property type="entry name" value="N2O_reductase_N"/>
</dbReference>
<dbReference type="EMBL" id="CAADJZ010000001">
    <property type="protein sequence ID" value="VFT70337.1"/>
    <property type="molecule type" value="Genomic_DNA"/>
</dbReference>
<dbReference type="InterPro" id="IPR015943">
    <property type="entry name" value="WD40/YVTN_repeat-like_dom_sf"/>
</dbReference>
<reference evidence="1 2" key="1">
    <citation type="submission" date="2019-03" db="EMBL/GenBank/DDBJ databases">
        <authorList>
            <consortium name="Pathogen Informatics"/>
        </authorList>
    </citation>
    <scope>NUCLEOTIDE SEQUENCE [LARGE SCALE GENOMIC DNA]</scope>
    <source>
        <strain evidence="1 2">NCTC10974</strain>
    </source>
</reference>
<dbReference type="Gene3D" id="2.130.10.10">
    <property type="entry name" value="YVTN repeat-like/Quinoprotein amine dehydrogenase"/>
    <property type="match status" value="1"/>
</dbReference>
<keyword evidence="1" id="KW-0378">Hydrolase</keyword>
<dbReference type="EC" id="3.1.1.31" evidence="1"/>
<evidence type="ECO:0000313" key="2">
    <source>
        <dbReference type="Proteomes" id="UP000358010"/>
    </source>
</evidence>
<organism evidence="1 2">
    <name type="scientific">Escherichia coli</name>
    <dbReference type="NCBI Taxonomy" id="562"/>
    <lineage>
        <taxon>Bacteria</taxon>
        <taxon>Pseudomonadati</taxon>
        <taxon>Pseudomonadota</taxon>
        <taxon>Gammaproteobacteria</taxon>
        <taxon>Enterobacterales</taxon>
        <taxon>Enterobacteriaceae</taxon>
        <taxon>Escherichia</taxon>
    </lineage>
</organism>
<gene>
    <name evidence="1" type="primary">pgl_3</name>
    <name evidence="1" type="ORF">NCTC10974_03904</name>
</gene>
<sequence length="76" mass="8628">MQRSIHEATVYIASPESQQIHVWNLNHEGALTLTQVVDVPGQVQPMVVSPDKRYLYVGVRLSFASWRIVSPRTMAH</sequence>
<evidence type="ECO:0000313" key="1">
    <source>
        <dbReference type="EMBL" id="VFT70337.1"/>
    </source>
</evidence>
<dbReference type="Pfam" id="PF10282">
    <property type="entry name" value="Lactonase"/>
    <property type="match status" value="1"/>
</dbReference>
<name>A0A485JI44_ECOLX</name>
<dbReference type="Proteomes" id="UP000358010">
    <property type="component" value="Unassembled WGS sequence"/>
</dbReference>
<accession>A0A485JI44</accession>
<dbReference type="AlphaFoldDB" id="A0A485JI44"/>
<dbReference type="InterPro" id="IPR019405">
    <property type="entry name" value="Lactonase_7-beta_prop"/>
</dbReference>
<protein>
    <submittedName>
        <fullName evidence="1">6-phosphogluconolactonase</fullName>
        <ecNumber evidence="1">3.1.1.31</ecNumber>
    </submittedName>
</protein>
<dbReference type="SUPFAM" id="SSF50974">
    <property type="entry name" value="Nitrous oxide reductase, N-terminal domain"/>
    <property type="match status" value="1"/>
</dbReference>